<dbReference type="OrthoDB" id="7064339at2"/>
<dbReference type="EMBL" id="JAFBXE010000016">
    <property type="protein sequence ID" value="MBM2414559.1"/>
    <property type="molecule type" value="Genomic_DNA"/>
</dbReference>
<dbReference type="GeneID" id="62640631"/>
<reference evidence="1 4" key="1">
    <citation type="submission" date="2021-01" db="EMBL/GenBank/DDBJ databases">
        <title>Diatom-associated Roseobacters Show Island Model of Population Structure.</title>
        <authorList>
            <person name="Qu L."/>
            <person name="Feng X."/>
            <person name="Chen Y."/>
            <person name="Li L."/>
            <person name="Wang X."/>
            <person name="Hu Z."/>
            <person name="Wang H."/>
            <person name="Luo H."/>
        </authorList>
    </citation>
    <scope>NUCLEOTIDE SEQUENCE</scope>
    <source>
        <strain evidence="2 4">CC28-63</strain>
        <strain evidence="1">CC28-69</strain>
    </source>
</reference>
<dbReference type="EMBL" id="JAFBXF010000016">
    <property type="protein sequence ID" value="MBM2419201.1"/>
    <property type="molecule type" value="Genomic_DNA"/>
</dbReference>
<comment type="caution">
    <text evidence="1">The sequence shown here is derived from an EMBL/GenBank/DDBJ whole genome shotgun (WGS) entry which is preliminary data.</text>
</comment>
<dbReference type="RefSeq" id="WP_138487530.1">
    <property type="nucleotide sequence ID" value="NZ_JAFBWU010000016.1"/>
</dbReference>
<accession>A0A9Q2PDT5</accession>
<dbReference type="Proteomes" id="UP000755667">
    <property type="component" value="Unassembled WGS sequence"/>
</dbReference>
<proteinExistence type="predicted"/>
<protein>
    <submittedName>
        <fullName evidence="1">Uncharacterized protein</fullName>
    </submittedName>
</protein>
<evidence type="ECO:0000313" key="4">
    <source>
        <dbReference type="Proteomes" id="UP000809440"/>
    </source>
</evidence>
<dbReference type="Proteomes" id="UP000809440">
    <property type="component" value="Unassembled WGS sequence"/>
</dbReference>
<keyword evidence="4" id="KW-1185">Reference proteome</keyword>
<evidence type="ECO:0000313" key="3">
    <source>
        <dbReference type="Proteomes" id="UP000755667"/>
    </source>
</evidence>
<gene>
    <name evidence="1" type="ORF">JQX41_19740</name>
    <name evidence="2" type="ORF">JQX48_19610</name>
</gene>
<name>A0A9Q2PDT5_9RHOB</name>
<sequence>MNYGLATPSDLLEKLKRDAIKLEQPPDPDMVFNFLLTAQALSEWTRQYYEEESQKAGFYRDKKKALYLPSEAVNWYSETSCFPNELATCDYLRHISNCLQIAELTANASKHFHWNDTKRIKQISKDPQISDCYQYFFTDCHEDTYFEIEEIIYSLSQVKQILVQFFSGLVAHLDRVKNDS</sequence>
<evidence type="ECO:0000313" key="1">
    <source>
        <dbReference type="EMBL" id="MBM2414559.1"/>
    </source>
</evidence>
<organism evidence="1 3">
    <name type="scientific">Marivita cryptomonadis</name>
    <dbReference type="NCBI Taxonomy" id="505252"/>
    <lineage>
        <taxon>Bacteria</taxon>
        <taxon>Pseudomonadati</taxon>
        <taxon>Pseudomonadota</taxon>
        <taxon>Alphaproteobacteria</taxon>
        <taxon>Rhodobacterales</taxon>
        <taxon>Roseobacteraceae</taxon>
        <taxon>Marivita</taxon>
    </lineage>
</organism>
<evidence type="ECO:0000313" key="2">
    <source>
        <dbReference type="EMBL" id="MBM2419201.1"/>
    </source>
</evidence>
<dbReference type="AlphaFoldDB" id="A0A9Q2PDT5"/>